<reference evidence="2" key="1">
    <citation type="journal article" date="2018" name="DNA Res.">
        <title>Multiple hybrid de novo genome assembly of finger millet, an orphan allotetraploid crop.</title>
        <authorList>
            <person name="Hatakeyama M."/>
            <person name="Aluri S."/>
            <person name="Balachadran M.T."/>
            <person name="Sivarajan S.R."/>
            <person name="Patrignani A."/>
            <person name="Gruter S."/>
            <person name="Poveda L."/>
            <person name="Shimizu-Inatsugi R."/>
            <person name="Baeten J."/>
            <person name="Francoijs K.J."/>
            <person name="Nataraja K.N."/>
            <person name="Reddy Y.A.N."/>
            <person name="Phadnis S."/>
            <person name="Ravikumar R.L."/>
            <person name="Schlapbach R."/>
            <person name="Sreeman S.M."/>
            <person name="Shimizu K.K."/>
        </authorList>
    </citation>
    <scope>NUCLEOTIDE SEQUENCE</scope>
</reference>
<dbReference type="AlphaFoldDB" id="A0AAV5BJN7"/>
<protein>
    <submittedName>
        <fullName evidence="2">Uncharacterized protein</fullName>
    </submittedName>
</protein>
<evidence type="ECO:0000313" key="3">
    <source>
        <dbReference type="Proteomes" id="UP001054889"/>
    </source>
</evidence>
<dbReference type="EMBL" id="BQKI01000001">
    <property type="protein sequence ID" value="GJM86406.1"/>
    <property type="molecule type" value="Genomic_DNA"/>
</dbReference>
<accession>A0AAV5BJN7</accession>
<feature type="compositionally biased region" description="Basic residues" evidence="1">
    <location>
        <begin position="134"/>
        <end position="146"/>
    </location>
</feature>
<name>A0AAV5BJN7_ELECO</name>
<proteinExistence type="predicted"/>
<comment type="caution">
    <text evidence="2">The sequence shown here is derived from an EMBL/GenBank/DDBJ whole genome shotgun (WGS) entry which is preliminary data.</text>
</comment>
<reference evidence="2" key="2">
    <citation type="submission" date="2021-12" db="EMBL/GenBank/DDBJ databases">
        <title>Resequencing data analysis of finger millet.</title>
        <authorList>
            <person name="Hatakeyama M."/>
            <person name="Aluri S."/>
            <person name="Balachadran M.T."/>
            <person name="Sivarajan S.R."/>
            <person name="Poveda L."/>
            <person name="Shimizu-Inatsugi R."/>
            <person name="Schlapbach R."/>
            <person name="Sreeman S.M."/>
            <person name="Shimizu K.K."/>
        </authorList>
    </citation>
    <scope>NUCLEOTIDE SEQUENCE</scope>
</reference>
<evidence type="ECO:0000256" key="1">
    <source>
        <dbReference type="SAM" id="MobiDB-lite"/>
    </source>
</evidence>
<feature type="compositionally biased region" description="Basic and acidic residues" evidence="1">
    <location>
        <begin position="147"/>
        <end position="159"/>
    </location>
</feature>
<feature type="region of interest" description="Disordered" evidence="1">
    <location>
        <begin position="1"/>
        <end position="21"/>
    </location>
</feature>
<feature type="region of interest" description="Disordered" evidence="1">
    <location>
        <begin position="134"/>
        <end position="165"/>
    </location>
</feature>
<gene>
    <name evidence="2" type="primary">ga02260</name>
    <name evidence="2" type="ORF">PR202_ga02260</name>
</gene>
<evidence type="ECO:0000313" key="2">
    <source>
        <dbReference type="EMBL" id="GJM86406.1"/>
    </source>
</evidence>
<keyword evidence="3" id="KW-1185">Reference proteome</keyword>
<organism evidence="2 3">
    <name type="scientific">Eleusine coracana subsp. coracana</name>
    <dbReference type="NCBI Taxonomy" id="191504"/>
    <lineage>
        <taxon>Eukaryota</taxon>
        <taxon>Viridiplantae</taxon>
        <taxon>Streptophyta</taxon>
        <taxon>Embryophyta</taxon>
        <taxon>Tracheophyta</taxon>
        <taxon>Spermatophyta</taxon>
        <taxon>Magnoliopsida</taxon>
        <taxon>Liliopsida</taxon>
        <taxon>Poales</taxon>
        <taxon>Poaceae</taxon>
        <taxon>PACMAD clade</taxon>
        <taxon>Chloridoideae</taxon>
        <taxon>Cynodonteae</taxon>
        <taxon>Eleusininae</taxon>
        <taxon>Eleusine</taxon>
    </lineage>
</organism>
<feature type="compositionally biased region" description="Polar residues" evidence="1">
    <location>
        <begin position="8"/>
        <end position="21"/>
    </location>
</feature>
<dbReference type="Proteomes" id="UP001054889">
    <property type="component" value="Unassembled WGS sequence"/>
</dbReference>
<sequence>MIKKRQSSPRNGSTNSPTSRAQLQKLNTMTATSSWAQMVMDLYPPGSSSRYNYDMISRSNKCPFVFFRDWTCTYCRIIQVEEFCWCRYAGSINLYPHIPTAVVPVSLRERNATGGDQRHGLSGERKMRRWQQLRGQRKMQRRRRTVRREMPSERRELRQMRHGFR</sequence>